<dbReference type="AlphaFoldDB" id="D3PYI3"/>
<dbReference type="EMBL" id="CP001778">
    <property type="protein sequence ID" value="ADD41550.1"/>
    <property type="molecule type" value="Genomic_DNA"/>
</dbReference>
<proteinExistence type="predicted"/>
<dbReference type="KEGG" id="sna:Snas_1854"/>
<dbReference type="Proteomes" id="UP000000844">
    <property type="component" value="Chromosome"/>
</dbReference>
<dbReference type="InterPro" id="IPR036457">
    <property type="entry name" value="PPM-type-like_dom_sf"/>
</dbReference>
<name>D3PYI3_STANL</name>
<evidence type="ECO:0000313" key="3">
    <source>
        <dbReference type="Proteomes" id="UP000000844"/>
    </source>
</evidence>
<sequence length="247" mass="26115">MEIAAATLASPGSPNDDTYIAGQGFAAVLDGATAPKDRDSGCVHDVPWLVARLSGHLAALLTHEDQTPLPRLLAATIERTRADHGDTCDLSNPDSPSSTVTVLREGPNTVDYLVLGDSPLVLRGPGDTVQAIVDDRVEHLPSYTYEAVARLRNSPEGFWVASTDVGAAGHALTGSLPRGEVTRALLLTDGASRLADRYGRDWPDLLVTAEKSGPQTLLNEVRAADATAPASRGKRFDDATAVWCRLA</sequence>
<dbReference type="eggNOG" id="COG0631">
    <property type="taxonomic scope" value="Bacteria"/>
</dbReference>
<accession>D3PYI3</accession>
<dbReference type="SUPFAM" id="SSF81606">
    <property type="entry name" value="PP2C-like"/>
    <property type="match status" value="1"/>
</dbReference>
<dbReference type="InterPro" id="IPR001932">
    <property type="entry name" value="PPM-type_phosphatase-like_dom"/>
</dbReference>
<dbReference type="STRING" id="446470.Snas_1854"/>
<dbReference type="OrthoDB" id="3190646at2"/>
<feature type="domain" description="PPM-type phosphatase" evidence="1">
    <location>
        <begin position="12"/>
        <end position="198"/>
    </location>
</feature>
<evidence type="ECO:0000259" key="1">
    <source>
        <dbReference type="Pfam" id="PF13672"/>
    </source>
</evidence>
<keyword evidence="3" id="KW-1185">Reference proteome</keyword>
<dbReference type="HOGENOM" id="CLU_067299_0_0_11"/>
<dbReference type="Gene3D" id="3.60.40.10">
    <property type="entry name" value="PPM-type phosphatase domain"/>
    <property type="match status" value="1"/>
</dbReference>
<dbReference type="Pfam" id="PF13672">
    <property type="entry name" value="PP2C_2"/>
    <property type="match status" value="1"/>
</dbReference>
<evidence type="ECO:0000313" key="2">
    <source>
        <dbReference type="EMBL" id="ADD41550.1"/>
    </source>
</evidence>
<organism evidence="2 3">
    <name type="scientific">Stackebrandtia nassauensis (strain DSM 44728 / CIP 108903 / NRRL B-16338 / NBRC 102104 / LLR-40K-21)</name>
    <dbReference type="NCBI Taxonomy" id="446470"/>
    <lineage>
        <taxon>Bacteria</taxon>
        <taxon>Bacillati</taxon>
        <taxon>Actinomycetota</taxon>
        <taxon>Actinomycetes</taxon>
        <taxon>Glycomycetales</taxon>
        <taxon>Glycomycetaceae</taxon>
        <taxon>Stackebrandtia</taxon>
    </lineage>
</organism>
<protein>
    <recommendedName>
        <fullName evidence="1">PPM-type phosphatase domain-containing protein</fullName>
    </recommendedName>
</protein>
<gene>
    <name evidence="2" type="ordered locus">Snas_1854</name>
</gene>
<reference evidence="2 3" key="1">
    <citation type="journal article" date="2009" name="Stand. Genomic Sci.">
        <title>Complete genome sequence of Stackebrandtia nassauensis type strain (LLR-40K-21).</title>
        <authorList>
            <person name="Munk C."/>
            <person name="Lapidus A."/>
            <person name="Copeland A."/>
            <person name="Jando M."/>
            <person name="Mayilraj S."/>
            <person name="Glavina Del Rio T."/>
            <person name="Nolan M."/>
            <person name="Chen F."/>
            <person name="Lucas S."/>
            <person name="Tice H."/>
            <person name="Cheng J.F."/>
            <person name="Han C."/>
            <person name="Detter J.C."/>
            <person name="Bruce D."/>
            <person name="Goodwin L."/>
            <person name="Chain P."/>
            <person name="Pitluck S."/>
            <person name="Goker M."/>
            <person name="Ovchinikova G."/>
            <person name="Pati A."/>
            <person name="Ivanova N."/>
            <person name="Mavromatis K."/>
            <person name="Chen A."/>
            <person name="Palaniappan K."/>
            <person name="Land M."/>
            <person name="Hauser L."/>
            <person name="Chang Y.J."/>
            <person name="Jeffries C.D."/>
            <person name="Bristow J."/>
            <person name="Eisen J.A."/>
            <person name="Markowitz V."/>
            <person name="Hugenholtz P."/>
            <person name="Kyrpides N.C."/>
            <person name="Klenk H.P."/>
        </authorList>
    </citation>
    <scope>NUCLEOTIDE SEQUENCE [LARGE SCALE GENOMIC DNA]</scope>
    <source>
        <strain evidence="3">DSM 44728 / CIP 108903 / NRRL B-16338 / NBRC 102104 / LLR-40K-21</strain>
    </source>
</reference>
<dbReference type="RefSeq" id="WP_013017121.1">
    <property type="nucleotide sequence ID" value="NC_013947.1"/>
</dbReference>